<dbReference type="PANTHER" id="PTHR34290:SF2">
    <property type="entry name" value="OS04G0668800 PROTEIN"/>
    <property type="match status" value="1"/>
</dbReference>
<protein>
    <submittedName>
        <fullName evidence="1">DUF393 domain-containing protein</fullName>
    </submittedName>
</protein>
<dbReference type="RefSeq" id="WP_138623800.1">
    <property type="nucleotide sequence ID" value="NZ_SZVP01000012.1"/>
</dbReference>
<dbReference type="EMBL" id="SZVP01000012">
    <property type="protein sequence ID" value="TMM43958.1"/>
    <property type="molecule type" value="Genomic_DNA"/>
</dbReference>
<dbReference type="InterPro" id="IPR044691">
    <property type="entry name" value="DCC1_Trx"/>
</dbReference>
<comment type="caution">
    <text evidence="1">The sequence shown here is derived from an EMBL/GenBank/DDBJ whole genome shotgun (WGS) entry which is preliminary data.</text>
</comment>
<keyword evidence="2" id="KW-1185">Reference proteome</keyword>
<dbReference type="OrthoDB" id="5294764at2"/>
<name>A0A8H2JM27_9GAMM</name>
<dbReference type="InterPro" id="IPR007263">
    <property type="entry name" value="DCC1-like"/>
</dbReference>
<organism evidence="1 2">
    <name type="scientific">Colwellia ponticola</name>
    <dbReference type="NCBI Taxonomy" id="2304625"/>
    <lineage>
        <taxon>Bacteria</taxon>
        <taxon>Pseudomonadati</taxon>
        <taxon>Pseudomonadota</taxon>
        <taxon>Gammaproteobacteria</taxon>
        <taxon>Alteromonadales</taxon>
        <taxon>Colwelliaceae</taxon>
        <taxon>Colwellia</taxon>
    </lineage>
</organism>
<proteinExistence type="predicted"/>
<accession>A0A8H2JM27</accession>
<reference evidence="1 2" key="1">
    <citation type="submission" date="2019-05" db="EMBL/GenBank/DDBJ databases">
        <title>Colwellia ponticola sp. nov., isolated from seawater.</title>
        <authorList>
            <person name="Yoon J.-H."/>
        </authorList>
    </citation>
    <scope>NUCLEOTIDE SEQUENCE [LARGE SCALE GENOMIC DNA]</scope>
    <source>
        <strain evidence="1 2">OISW-25</strain>
    </source>
</reference>
<dbReference type="Pfam" id="PF04134">
    <property type="entry name" value="DCC1-like"/>
    <property type="match status" value="1"/>
</dbReference>
<evidence type="ECO:0000313" key="2">
    <source>
        <dbReference type="Proteomes" id="UP000307702"/>
    </source>
</evidence>
<gene>
    <name evidence="1" type="ORF">FCS21_12255</name>
</gene>
<dbReference type="PANTHER" id="PTHR34290">
    <property type="entry name" value="SI:CH73-390P7.2"/>
    <property type="match status" value="1"/>
</dbReference>
<dbReference type="SUPFAM" id="SSF52833">
    <property type="entry name" value="Thioredoxin-like"/>
    <property type="match status" value="1"/>
</dbReference>
<evidence type="ECO:0000313" key="1">
    <source>
        <dbReference type="EMBL" id="TMM43958.1"/>
    </source>
</evidence>
<dbReference type="AlphaFoldDB" id="A0A8H2JM27"/>
<dbReference type="GO" id="GO:0015035">
    <property type="term" value="F:protein-disulfide reductase activity"/>
    <property type="evidence" value="ECO:0007669"/>
    <property type="project" value="InterPro"/>
</dbReference>
<sequence>MLTIFYDGNCPLCLAEMNHLKKHDKAFLINLVDIHQQNFTTLYPTINVDDAMKILHGLYNDQLLLGLEVTHRAWTLVGKGFWVAPLNWPVVKTLSHWVYLVMAKYRHQISAFFAKIFGLPTTQFISGKCISGTCYDKSTNTDNRRK</sequence>
<dbReference type="Proteomes" id="UP000307702">
    <property type="component" value="Unassembled WGS sequence"/>
</dbReference>
<dbReference type="InterPro" id="IPR036249">
    <property type="entry name" value="Thioredoxin-like_sf"/>
</dbReference>